<evidence type="ECO:0000256" key="5">
    <source>
        <dbReference type="ARBA" id="ARBA00023004"/>
    </source>
</evidence>
<dbReference type="GO" id="GO:0004322">
    <property type="term" value="F:ferroxidase activity"/>
    <property type="evidence" value="ECO:0007669"/>
    <property type="project" value="UniProtKB-EC"/>
</dbReference>
<dbReference type="Pfam" id="PF00210">
    <property type="entry name" value="Ferritin"/>
    <property type="match status" value="1"/>
</dbReference>
<dbReference type="GO" id="GO:0008199">
    <property type="term" value="F:ferric iron binding"/>
    <property type="evidence" value="ECO:0007669"/>
    <property type="project" value="InterPro"/>
</dbReference>
<evidence type="ECO:0000256" key="4">
    <source>
        <dbReference type="ARBA" id="ARBA00023002"/>
    </source>
</evidence>
<dbReference type="PANTHER" id="PTHR11431">
    <property type="entry name" value="FERRITIN"/>
    <property type="match status" value="1"/>
</dbReference>
<keyword evidence="5 8" id="KW-0408">Iron</keyword>
<dbReference type="GO" id="GO:0008198">
    <property type="term" value="F:ferrous iron binding"/>
    <property type="evidence" value="ECO:0007669"/>
    <property type="project" value="TreeGrafter"/>
</dbReference>
<dbReference type="GO" id="GO:0006879">
    <property type="term" value="P:intracellular iron ion homeostasis"/>
    <property type="evidence" value="ECO:0007669"/>
    <property type="project" value="UniProtKB-KW"/>
</dbReference>
<comment type="similarity">
    <text evidence="1 9">Belongs to the ferritin family.</text>
</comment>
<sequence length="176" mass="20451">MASPRHNLLSEDCRVAINHVASYELHISDAYLSMACYYNQDMGAPLFATFFEDQAEVKREHAKQFLRYLRKRESKICLPVIKRPDTDNWGTGIQALESALELENKLTNLLQNLKTMASANEETDLLHFMGKYLDKQKRNTNYLEQQLAYHKRLEQQAQEEDPFKKHAQVSGKETDV</sequence>
<reference evidence="12 13" key="1">
    <citation type="journal article" date="2020" name="Nature">
        <title>Six reference-quality genomes reveal evolution of bat adaptations.</title>
        <authorList>
            <person name="Jebb D."/>
            <person name="Huang Z."/>
            <person name="Pippel M."/>
            <person name="Hughes G.M."/>
            <person name="Lavrichenko K."/>
            <person name="Devanna P."/>
            <person name="Winkler S."/>
            <person name="Jermiin L.S."/>
            <person name="Skirmuntt E.C."/>
            <person name="Katzourakis A."/>
            <person name="Burkitt-Gray L."/>
            <person name="Ray D.A."/>
            <person name="Sullivan K.A.M."/>
            <person name="Roscito J.G."/>
            <person name="Kirilenko B.M."/>
            <person name="Davalos L.M."/>
            <person name="Corthals A.P."/>
            <person name="Power M.L."/>
            <person name="Jones G."/>
            <person name="Ransome R.D."/>
            <person name="Dechmann D.K.N."/>
            <person name="Locatelli A.G."/>
            <person name="Puechmaille S.J."/>
            <person name="Fedrigo O."/>
            <person name="Jarvis E.D."/>
            <person name="Hiller M."/>
            <person name="Vernes S.C."/>
            <person name="Myers E.W."/>
            <person name="Teeling E.C."/>
        </authorList>
    </citation>
    <scope>NUCLEOTIDE SEQUENCE [LARGE SCALE GENOMIC DNA]</scope>
    <source>
        <strain evidence="12">MMolMol1</strain>
        <tissue evidence="12">Muscle</tissue>
    </source>
</reference>
<dbReference type="Proteomes" id="UP000550707">
    <property type="component" value="Unassembled WGS sequence"/>
</dbReference>
<protein>
    <recommendedName>
        <fullName evidence="9">Ferritin</fullName>
    </recommendedName>
</protein>
<evidence type="ECO:0000259" key="11">
    <source>
        <dbReference type="PROSITE" id="PS50905"/>
    </source>
</evidence>
<dbReference type="FunFam" id="1.20.1260.10:FF:000022">
    <property type="entry name" value="Ferritin"/>
    <property type="match status" value="1"/>
</dbReference>
<comment type="function">
    <text evidence="6">Stores iron in a soluble, non-toxic, readily available form. Important for iron homeostasis. Has ferroxidase activity. Iron is taken up in the ferrous form and deposited as ferric hydroxides after oxidation.</text>
</comment>
<dbReference type="GO" id="GO:0005737">
    <property type="term" value="C:cytoplasm"/>
    <property type="evidence" value="ECO:0007669"/>
    <property type="project" value="TreeGrafter"/>
</dbReference>
<evidence type="ECO:0000256" key="1">
    <source>
        <dbReference type="ARBA" id="ARBA00007513"/>
    </source>
</evidence>
<evidence type="ECO:0000256" key="8">
    <source>
        <dbReference type="PIRSR" id="PIRSR601519-1"/>
    </source>
</evidence>
<keyword evidence="13" id="KW-1185">Reference proteome</keyword>
<evidence type="ECO:0000256" key="9">
    <source>
        <dbReference type="RuleBase" id="RU361145"/>
    </source>
</evidence>
<dbReference type="CDD" id="cd01056">
    <property type="entry name" value="Euk_Ferritin"/>
    <property type="match status" value="1"/>
</dbReference>
<dbReference type="InterPro" id="IPR012347">
    <property type="entry name" value="Ferritin-like"/>
</dbReference>
<feature type="domain" description="Ferritin-like diiron" evidence="11">
    <location>
        <begin position="7"/>
        <end position="154"/>
    </location>
</feature>
<evidence type="ECO:0000256" key="2">
    <source>
        <dbReference type="ARBA" id="ARBA00022434"/>
    </source>
</evidence>
<evidence type="ECO:0000313" key="13">
    <source>
        <dbReference type="Proteomes" id="UP000550707"/>
    </source>
</evidence>
<dbReference type="InterPro" id="IPR009078">
    <property type="entry name" value="Ferritin-like_SF"/>
</dbReference>
<evidence type="ECO:0000256" key="10">
    <source>
        <dbReference type="SAM" id="MobiDB-lite"/>
    </source>
</evidence>
<comment type="catalytic activity">
    <reaction evidence="7">
        <text>4 Fe(2+) + O2 + 4 H(+) = 4 Fe(3+) + 2 H2O</text>
        <dbReference type="Rhea" id="RHEA:11148"/>
        <dbReference type="ChEBI" id="CHEBI:15377"/>
        <dbReference type="ChEBI" id="CHEBI:15378"/>
        <dbReference type="ChEBI" id="CHEBI:15379"/>
        <dbReference type="ChEBI" id="CHEBI:29033"/>
        <dbReference type="ChEBI" id="CHEBI:29034"/>
        <dbReference type="EC" id="1.16.3.1"/>
    </reaction>
</comment>
<feature type="region of interest" description="Disordered" evidence="10">
    <location>
        <begin position="155"/>
        <end position="176"/>
    </location>
</feature>
<dbReference type="InterPro" id="IPR008331">
    <property type="entry name" value="Ferritin_DPS_dom"/>
</dbReference>
<evidence type="ECO:0000256" key="6">
    <source>
        <dbReference type="ARBA" id="ARBA00025111"/>
    </source>
</evidence>
<dbReference type="InParanoid" id="A0A7J8CRW3"/>
<dbReference type="PROSITE" id="PS50905">
    <property type="entry name" value="FERRITIN_LIKE"/>
    <property type="match status" value="1"/>
</dbReference>
<dbReference type="EMBL" id="JACASF010000020">
    <property type="protein sequence ID" value="KAF6413580.1"/>
    <property type="molecule type" value="Genomic_DNA"/>
</dbReference>
<dbReference type="InterPro" id="IPR009040">
    <property type="entry name" value="Ferritin-like_diiron"/>
</dbReference>
<dbReference type="AlphaFoldDB" id="A0A7J8CRW3"/>
<dbReference type="Gene3D" id="1.20.1260.10">
    <property type="match status" value="1"/>
</dbReference>
<gene>
    <name evidence="12" type="ORF">HJG59_009774</name>
</gene>
<organism evidence="12 13">
    <name type="scientific">Molossus molossus</name>
    <name type="common">Pallas' mastiff bat</name>
    <name type="synonym">Vespertilio molossus</name>
    <dbReference type="NCBI Taxonomy" id="27622"/>
    <lineage>
        <taxon>Eukaryota</taxon>
        <taxon>Metazoa</taxon>
        <taxon>Chordata</taxon>
        <taxon>Craniata</taxon>
        <taxon>Vertebrata</taxon>
        <taxon>Euteleostomi</taxon>
        <taxon>Mammalia</taxon>
        <taxon>Eutheria</taxon>
        <taxon>Laurasiatheria</taxon>
        <taxon>Chiroptera</taxon>
        <taxon>Yangochiroptera</taxon>
        <taxon>Molossidae</taxon>
        <taxon>Molossus</taxon>
    </lineage>
</organism>
<name>A0A7J8CRW3_MOLMO</name>
<keyword evidence="4" id="KW-0560">Oxidoreductase</keyword>
<dbReference type="SUPFAM" id="SSF47240">
    <property type="entry name" value="Ferritin-like"/>
    <property type="match status" value="1"/>
</dbReference>
<feature type="binding site" evidence="8">
    <location>
        <position position="24"/>
    </location>
    <ligand>
        <name>Fe cation</name>
        <dbReference type="ChEBI" id="CHEBI:24875"/>
        <label>1</label>
    </ligand>
</feature>
<dbReference type="GO" id="GO:0006826">
    <property type="term" value="P:iron ion transport"/>
    <property type="evidence" value="ECO:0007669"/>
    <property type="project" value="InterPro"/>
</dbReference>
<dbReference type="PANTHER" id="PTHR11431:SF54">
    <property type="entry name" value="FERRITIN"/>
    <property type="match status" value="1"/>
</dbReference>
<comment type="function">
    <text evidence="9">Stores iron in a soluble, non-toxic, readily available form. Important for iron homeostasis. Iron is taken up in the ferrous form and deposited as ferric hydroxides after oxidation.</text>
</comment>
<proteinExistence type="inferred from homology"/>
<keyword evidence="3 8" id="KW-0479">Metal-binding</keyword>
<feature type="binding site" evidence="8">
    <location>
        <position position="61"/>
    </location>
    <ligand>
        <name>Fe cation</name>
        <dbReference type="ChEBI" id="CHEBI:24875"/>
        <label>1</label>
    </ligand>
</feature>
<comment type="caution">
    <text evidence="12">The sequence shown here is derived from an EMBL/GenBank/DDBJ whole genome shotgun (WGS) entry which is preliminary data.</text>
</comment>
<accession>A0A7J8CRW3</accession>
<evidence type="ECO:0000256" key="7">
    <source>
        <dbReference type="ARBA" id="ARBA00047990"/>
    </source>
</evidence>
<keyword evidence="2 9" id="KW-0409">Iron storage</keyword>
<feature type="binding site" evidence="8">
    <location>
        <position position="136"/>
    </location>
    <ligand>
        <name>Fe cation</name>
        <dbReference type="ChEBI" id="CHEBI:24875"/>
        <label>1</label>
    </ligand>
</feature>
<dbReference type="OrthoDB" id="186462at2759"/>
<evidence type="ECO:0000256" key="3">
    <source>
        <dbReference type="ARBA" id="ARBA00022723"/>
    </source>
</evidence>
<evidence type="ECO:0000313" key="12">
    <source>
        <dbReference type="EMBL" id="KAF6413580.1"/>
    </source>
</evidence>
<feature type="binding site" evidence="8">
    <location>
        <position position="103"/>
    </location>
    <ligand>
        <name>Fe cation</name>
        <dbReference type="ChEBI" id="CHEBI:24875"/>
        <label>1</label>
    </ligand>
</feature>
<dbReference type="InterPro" id="IPR001519">
    <property type="entry name" value="Ferritin"/>
</dbReference>